<dbReference type="InterPro" id="IPR020094">
    <property type="entry name" value="TruA/RsuA/RluB/E/F_N"/>
</dbReference>
<dbReference type="Pfam" id="PF01479">
    <property type="entry name" value="S4"/>
    <property type="match status" value="1"/>
</dbReference>
<dbReference type="InterPro" id="IPR036986">
    <property type="entry name" value="S4_RNA-bd_sf"/>
</dbReference>
<evidence type="ECO:0000259" key="6">
    <source>
        <dbReference type="SMART" id="SM00363"/>
    </source>
</evidence>
<dbReference type="InterPro" id="IPR002942">
    <property type="entry name" value="S4_RNA-bd"/>
</dbReference>
<dbReference type="CDD" id="cd02553">
    <property type="entry name" value="PseudoU_synth_RsuA"/>
    <property type="match status" value="1"/>
</dbReference>
<dbReference type="STRING" id="1619234.SAMN05421730_1001202"/>
<reference evidence="7 8" key="1">
    <citation type="submission" date="2016-09" db="EMBL/GenBank/DDBJ databases">
        <authorList>
            <person name="Capua I."/>
            <person name="De Benedictis P."/>
            <person name="Joannis T."/>
            <person name="Lombin L.H."/>
            <person name="Cattoli G."/>
        </authorList>
    </citation>
    <scope>NUCLEOTIDE SEQUENCE [LARGE SCALE GENOMIC DNA]</scope>
    <source>
        <strain evidence="7 8">GluBS11</strain>
    </source>
</reference>
<evidence type="ECO:0000256" key="3">
    <source>
        <dbReference type="ARBA" id="ARBA00023235"/>
    </source>
</evidence>
<proteinExistence type="inferred from homology"/>
<dbReference type="InterPro" id="IPR020103">
    <property type="entry name" value="PsdUridine_synth_cat_dom_sf"/>
</dbReference>
<dbReference type="Gene3D" id="3.30.70.1560">
    <property type="entry name" value="Alpha-L RNA-binding motif"/>
    <property type="match status" value="1"/>
</dbReference>
<feature type="domain" description="RNA-binding S4" evidence="6">
    <location>
        <begin position="4"/>
        <end position="64"/>
    </location>
</feature>
<dbReference type="PANTHER" id="PTHR47683:SF4">
    <property type="entry name" value="PSEUDOURIDINE SYNTHASE"/>
    <property type="match status" value="1"/>
</dbReference>
<gene>
    <name evidence="7" type="ORF">SAMN05421730_1001202</name>
</gene>
<dbReference type="InterPro" id="IPR042092">
    <property type="entry name" value="PsdUridine_s_RsuA/RluB/E/F_cat"/>
</dbReference>
<name>A0A1D3TNP7_9FIRM</name>
<dbReference type="Gene3D" id="3.10.290.10">
    <property type="entry name" value="RNA-binding S4 domain"/>
    <property type="match status" value="1"/>
</dbReference>
<comment type="similarity">
    <text evidence="1 5">Belongs to the pseudouridine synthase RsuA family.</text>
</comment>
<dbReference type="AlphaFoldDB" id="A0A1D3TNP7"/>
<dbReference type="InterPro" id="IPR000748">
    <property type="entry name" value="PsdUridine_synth_RsuA/RluB/E/F"/>
</dbReference>
<sequence length="249" mass="28094">MKPIRLDKYLADMGAGTRSEVKNFVRKGLIRVNGETVKSPELKVDADRDIVEYNGRCVGYADFEYYMLNKPAGCVSATRDNVSETVLELIVDKKRKDLFPAGRLDKDTEGLLFITNDGDLAHRLLSPRHHVEKTYFALIDGIVTEEDRALFKEGVDIGEKELTLPADLKILTSGIQSEIELTITEGKFHQVKRMFEAVGKTVTYLKRVSMGGIALDPGLRPGEYRKLTEEELEILRSQDSADIQRRIEC</sequence>
<dbReference type="SUPFAM" id="SSF55120">
    <property type="entry name" value="Pseudouridine synthase"/>
    <property type="match status" value="1"/>
</dbReference>
<keyword evidence="2 4" id="KW-0694">RNA-binding</keyword>
<protein>
    <recommendedName>
        <fullName evidence="5">Pseudouridine synthase</fullName>
        <ecNumber evidence="5">5.4.99.-</ecNumber>
    </recommendedName>
</protein>
<evidence type="ECO:0000256" key="1">
    <source>
        <dbReference type="ARBA" id="ARBA00008348"/>
    </source>
</evidence>
<dbReference type="PANTHER" id="PTHR47683">
    <property type="entry name" value="PSEUDOURIDINE SYNTHASE FAMILY PROTEIN-RELATED"/>
    <property type="match status" value="1"/>
</dbReference>
<dbReference type="PROSITE" id="PS50889">
    <property type="entry name" value="S4"/>
    <property type="match status" value="1"/>
</dbReference>
<keyword evidence="8" id="KW-1185">Reference proteome</keyword>
<dbReference type="InterPro" id="IPR018496">
    <property type="entry name" value="PsdUridine_synth_RsuA/RluB_CS"/>
</dbReference>
<dbReference type="InterPro" id="IPR006145">
    <property type="entry name" value="PsdUridine_synth_RsuA/RluA"/>
</dbReference>
<dbReference type="EMBL" id="FMKA01000001">
    <property type="protein sequence ID" value="SCP94966.1"/>
    <property type="molecule type" value="Genomic_DNA"/>
</dbReference>
<dbReference type="NCBIfam" id="TIGR00093">
    <property type="entry name" value="pseudouridine synthase"/>
    <property type="match status" value="1"/>
</dbReference>
<dbReference type="FunFam" id="3.30.70.1560:FF:000001">
    <property type="entry name" value="Pseudouridine synthase"/>
    <property type="match status" value="1"/>
</dbReference>
<evidence type="ECO:0000256" key="4">
    <source>
        <dbReference type="PROSITE-ProRule" id="PRU00182"/>
    </source>
</evidence>
<dbReference type="GO" id="GO:0000455">
    <property type="term" value="P:enzyme-directed rRNA pseudouridine synthesis"/>
    <property type="evidence" value="ECO:0007669"/>
    <property type="project" value="UniProtKB-ARBA"/>
</dbReference>
<evidence type="ECO:0000313" key="8">
    <source>
        <dbReference type="Proteomes" id="UP000199315"/>
    </source>
</evidence>
<dbReference type="SMART" id="SM00363">
    <property type="entry name" value="S4"/>
    <property type="match status" value="1"/>
</dbReference>
<dbReference type="CDD" id="cd00165">
    <property type="entry name" value="S4"/>
    <property type="match status" value="1"/>
</dbReference>
<dbReference type="GO" id="GO:0003723">
    <property type="term" value="F:RNA binding"/>
    <property type="evidence" value="ECO:0007669"/>
    <property type="project" value="UniProtKB-KW"/>
</dbReference>
<evidence type="ECO:0000256" key="2">
    <source>
        <dbReference type="ARBA" id="ARBA00022884"/>
    </source>
</evidence>
<dbReference type="Proteomes" id="UP000199315">
    <property type="component" value="Unassembled WGS sequence"/>
</dbReference>
<accession>A0A1D3TNP7</accession>
<dbReference type="SUPFAM" id="SSF55174">
    <property type="entry name" value="Alpha-L RNA-binding motif"/>
    <property type="match status" value="1"/>
</dbReference>
<dbReference type="Pfam" id="PF00849">
    <property type="entry name" value="PseudoU_synth_2"/>
    <property type="match status" value="1"/>
</dbReference>
<dbReference type="PROSITE" id="PS01149">
    <property type="entry name" value="PSI_RSU"/>
    <property type="match status" value="1"/>
</dbReference>
<evidence type="ECO:0000256" key="5">
    <source>
        <dbReference type="RuleBase" id="RU003887"/>
    </source>
</evidence>
<dbReference type="GO" id="GO:0005829">
    <property type="term" value="C:cytosol"/>
    <property type="evidence" value="ECO:0007669"/>
    <property type="project" value="UniProtKB-ARBA"/>
</dbReference>
<evidence type="ECO:0000313" key="7">
    <source>
        <dbReference type="EMBL" id="SCP94966.1"/>
    </source>
</evidence>
<dbReference type="InterPro" id="IPR050343">
    <property type="entry name" value="RsuA_PseudoU_synthase"/>
</dbReference>
<dbReference type="EC" id="5.4.99.-" evidence="5"/>
<dbReference type="RefSeq" id="WP_169823553.1">
    <property type="nucleotide sequence ID" value="NZ_FMKA01000001.1"/>
</dbReference>
<keyword evidence="3 5" id="KW-0413">Isomerase</keyword>
<dbReference type="Gene3D" id="3.30.70.580">
    <property type="entry name" value="Pseudouridine synthase I, catalytic domain, N-terminal subdomain"/>
    <property type="match status" value="1"/>
</dbReference>
<organism evidence="7 8">
    <name type="scientific">Anaerobium acetethylicum</name>
    <dbReference type="NCBI Taxonomy" id="1619234"/>
    <lineage>
        <taxon>Bacteria</taxon>
        <taxon>Bacillati</taxon>
        <taxon>Bacillota</taxon>
        <taxon>Clostridia</taxon>
        <taxon>Lachnospirales</taxon>
        <taxon>Lachnospiraceae</taxon>
        <taxon>Anaerobium</taxon>
    </lineage>
</organism>
<dbReference type="GO" id="GO:0120159">
    <property type="term" value="F:rRNA pseudouridine synthase activity"/>
    <property type="evidence" value="ECO:0007669"/>
    <property type="project" value="UniProtKB-ARBA"/>
</dbReference>